<comment type="function">
    <text evidence="7">Involved in chromatin organization.</text>
</comment>
<dbReference type="PANTHER" id="PTHR13468">
    <property type="entry name" value="DEK PROTEIN"/>
    <property type="match status" value="1"/>
</dbReference>
<feature type="compositionally biased region" description="Acidic residues" evidence="10">
    <location>
        <begin position="196"/>
        <end position="206"/>
    </location>
</feature>
<dbReference type="GO" id="GO:0003677">
    <property type="term" value="F:DNA binding"/>
    <property type="evidence" value="ECO:0007669"/>
    <property type="project" value="UniProtKB-KW"/>
</dbReference>
<organism evidence="13 14">
    <name type="scientific">Austrofundulus limnaeus</name>
    <name type="common">Annual killifish</name>
    <dbReference type="NCBI Taxonomy" id="52670"/>
    <lineage>
        <taxon>Eukaryota</taxon>
        <taxon>Metazoa</taxon>
        <taxon>Chordata</taxon>
        <taxon>Craniata</taxon>
        <taxon>Vertebrata</taxon>
        <taxon>Euteleostomi</taxon>
        <taxon>Actinopterygii</taxon>
        <taxon>Neopterygii</taxon>
        <taxon>Teleostei</taxon>
        <taxon>Neoteleostei</taxon>
        <taxon>Acanthomorphata</taxon>
        <taxon>Ovalentaria</taxon>
        <taxon>Atherinomorphae</taxon>
        <taxon>Cyprinodontiformes</taxon>
        <taxon>Rivulidae</taxon>
        <taxon>Austrofundulus</taxon>
    </lineage>
</organism>
<evidence type="ECO:0000256" key="5">
    <source>
        <dbReference type="ARBA" id="ARBA00023125"/>
    </source>
</evidence>
<reference evidence="14" key="1">
    <citation type="submission" date="2025-08" db="UniProtKB">
        <authorList>
            <consortium name="RefSeq"/>
        </authorList>
    </citation>
    <scope>IDENTIFICATION</scope>
</reference>
<keyword evidence="4" id="KW-0156">Chromatin regulator</keyword>
<dbReference type="PANTHER" id="PTHR13468:SF1">
    <property type="entry name" value="PROTEIN DEK"/>
    <property type="match status" value="1"/>
</dbReference>
<evidence type="ECO:0000313" key="13">
    <source>
        <dbReference type="Proteomes" id="UP000192220"/>
    </source>
</evidence>
<evidence type="ECO:0000256" key="6">
    <source>
        <dbReference type="ARBA" id="ARBA00023242"/>
    </source>
</evidence>
<dbReference type="Proteomes" id="UP000192220">
    <property type="component" value="Unplaced"/>
</dbReference>
<dbReference type="RefSeq" id="XP_013889181.1">
    <property type="nucleotide sequence ID" value="XM_014033727.1"/>
</dbReference>
<protein>
    <recommendedName>
        <fullName evidence="9">Protein DEK</fullName>
    </recommendedName>
</protein>
<feature type="compositionally biased region" description="Low complexity" evidence="10">
    <location>
        <begin position="173"/>
        <end position="185"/>
    </location>
</feature>
<evidence type="ECO:0000256" key="7">
    <source>
        <dbReference type="ARBA" id="ARBA00056057"/>
    </source>
</evidence>
<dbReference type="OrthoDB" id="370884at2759"/>
<dbReference type="SUPFAM" id="SSF109715">
    <property type="entry name" value="DEK C-terminal domain"/>
    <property type="match status" value="1"/>
</dbReference>
<evidence type="ECO:0000256" key="9">
    <source>
        <dbReference type="ARBA" id="ARBA00074520"/>
    </source>
</evidence>
<dbReference type="KEGG" id="alim:106536443"/>
<dbReference type="PROSITE" id="PS51998">
    <property type="entry name" value="DEK_C"/>
    <property type="match status" value="1"/>
</dbReference>
<dbReference type="InterPro" id="IPR003034">
    <property type="entry name" value="SAP_dom"/>
</dbReference>
<keyword evidence="2" id="KW-0597">Phosphoprotein</keyword>
<dbReference type="GO" id="GO:0042393">
    <property type="term" value="F:histone binding"/>
    <property type="evidence" value="ECO:0007669"/>
    <property type="project" value="TreeGrafter"/>
</dbReference>
<proteinExistence type="predicted"/>
<dbReference type="GeneID" id="106536443"/>
<keyword evidence="6" id="KW-0539">Nucleus</keyword>
<evidence type="ECO:0000259" key="12">
    <source>
        <dbReference type="PROSITE" id="PS51998"/>
    </source>
</evidence>
<keyword evidence="3" id="KW-0013">ADP-ribosylation</keyword>
<dbReference type="GO" id="GO:2000779">
    <property type="term" value="P:regulation of double-strand break repair"/>
    <property type="evidence" value="ECO:0007669"/>
    <property type="project" value="TreeGrafter"/>
</dbReference>
<feature type="domain" description="DEK-C" evidence="12">
    <location>
        <begin position="335"/>
        <end position="391"/>
    </location>
</feature>
<evidence type="ECO:0000256" key="2">
    <source>
        <dbReference type="ARBA" id="ARBA00022553"/>
    </source>
</evidence>
<evidence type="ECO:0000259" key="11">
    <source>
        <dbReference type="PROSITE" id="PS50800"/>
    </source>
</evidence>
<keyword evidence="13" id="KW-1185">Reference proteome</keyword>
<dbReference type="SMART" id="SM00513">
    <property type="entry name" value="SAP"/>
    <property type="match status" value="1"/>
</dbReference>
<dbReference type="PROSITE" id="PS50800">
    <property type="entry name" value="SAP"/>
    <property type="match status" value="1"/>
</dbReference>
<dbReference type="InterPro" id="IPR044198">
    <property type="entry name" value="DEK"/>
</dbReference>
<dbReference type="FunFam" id="1.10.10.60:FF:000148">
    <property type="entry name" value="Dek, isoform B"/>
    <property type="match status" value="1"/>
</dbReference>
<dbReference type="Pfam" id="PF08766">
    <property type="entry name" value="DEK_C"/>
    <property type="match status" value="1"/>
</dbReference>
<evidence type="ECO:0000256" key="3">
    <source>
        <dbReference type="ARBA" id="ARBA00022765"/>
    </source>
</evidence>
<evidence type="ECO:0000256" key="8">
    <source>
        <dbReference type="ARBA" id="ARBA00064832"/>
    </source>
</evidence>
<evidence type="ECO:0000256" key="10">
    <source>
        <dbReference type="SAM" id="MobiDB-lite"/>
    </source>
</evidence>
<dbReference type="InterPro" id="IPR014876">
    <property type="entry name" value="DEK_C"/>
</dbReference>
<name>A0A2I4DAA8_AUSLI</name>
<comment type="subunit">
    <text evidence="8">Found in a mRNA splicing-dependent exon junction complex (EJC) with DEK, RBM8A, RNPS1, SRRM1 and ALYREF/THOC4. Interacts with histones H2A, H2B, H3, H4, acetylated histone H4, non-phosphorylated DAXX and HDAC2. Component of the B-WICH complex, at least composed of SMARCA5/SNF2H, BAZ1B/WSTF, SF3B1, DEK, MYO1C, ERCC6, MYBBP1A and DDX21. Binds DNA.</text>
</comment>
<dbReference type="Gene3D" id="1.10.10.60">
    <property type="entry name" value="Homeodomain-like"/>
    <property type="match status" value="1"/>
</dbReference>
<keyword evidence="5" id="KW-0238">DNA-binding</keyword>
<dbReference type="STRING" id="52670.A0A2I4DAA8"/>
<feature type="domain" description="SAP" evidence="11">
    <location>
        <begin position="105"/>
        <end position="139"/>
    </location>
</feature>
<dbReference type="GO" id="GO:0005634">
    <property type="term" value="C:nucleus"/>
    <property type="evidence" value="ECO:0007669"/>
    <property type="project" value="UniProtKB-SubCell"/>
</dbReference>
<feature type="compositionally biased region" description="Basic residues" evidence="10">
    <location>
        <begin position="146"/>
        <end position="161"/>
    </location>
</feature>
<feature type="compositionally biased region" description="Acidic residues" evidence="10">
    <location>
        <begin position="225"/>
        <end position="240"/>
    </location>
</feature>
<sequence>MFAVVEIMEGKRTKKTVERLDFQAPKQMEKLKIGDGGGDKLGDIPRTNYQITRMKPEDLKPLHSILFDRPGKMVSIKKNLRLFNGFSFDSNSAEFSKKRDKLLKSSNFTNSKLKDVCRVLDLEKKGTHSDLVDRILTFLIAPKNSGKRVPVKKKKRSKKKLSSHELKPKTKQSRPTARSSASRPGSKSKAIVMDSSSDEDEEEEEEKAGASAEAEGSDGEKTPSLEEEEEEEEGSAEEEQESSKPKSSRGKKKKKNSPVRRHRTPTKKTGPPKKRSRRETSGESEPSSDSDDKPKKKKPAAKTKKADSSSNRKNTNPVEDSSDEDEPLIRIIKKAPSDDQLKETVQSLLKEANLEEMTMKQICQKVFDTYPQHDLSSRKDFIKQTVKSLIT</sequence>
<evidence type="ECO:0000256" key="1">
    <source>
        <dbReference type="ARBA" id="ARBA00004123"/>
    </source>
</evidence>
<dbReference type="InParanoid" id="A0A2I4DAA8"/>
<evidence type="ECO:0000256" key="4">
    <source>
        <dbReference type="ARBA" id="ARBA00022853"/>
    </source>
</evidence>
<gene>
    <name evidence="14" type="primary">LOC106536443</name>
</gene>
<evidence type="ECO:0000313" key="14">
    <source>
        <dbReference type="RefSeq" id="XP_013889181.1"/>
    </source>
</evidence>
<feature type="region of interest" description="Disordered" evidence="10">
    <location>
        <begin position="146"/>
        <end position="335"/>
    </location>
</feature>
<feature type="compositionally biased region" description="Basic residues" evidence="10">
    <location>
        <begin position="246"/>
        <end position="277"/>
    </location>
</feature>
<dbReference type="GO" id="GO:0006325">
    <property type="term" value="P:chromatin organization"/>
    <property type="evidence" value="ECO:0007669"/>
    <property type="project" value="UniProtKB-KW"/>
</dbReference>
<accession>A0A2I4DAA8</accession>
<dbReference type="AlphaFoldDB" id="A0A2I4DAA8"/>
<comment type="subcellular location">
    <subcellularLocation>
        <location evidence="1">Nucleus</location>
    </subcellularLocation>
</comment>